<dbReference type="SMART" id="SM00733">
    <property type="entry name" value="Mterf"/>
    <property type="match status" value="6"/>
</dbReference>
<keyword evidence="3" id="KW-0809">Transit peptide</keyword>
<evidence type="ECO:0000256" key="2">
    <source>
        <dbReference type="ARBA" id="ARBA00022472"/>
    </source>
</evidence>
<dbReference type="PANTHER" id="PTHR13068">
    <property type="entry name" value="CGI-12 PROTEIN-RELATED"/>
    <property type="match status" value="1"/>
</dbReference>
<dbReference type="GeneID" id="120273769"/>
<protein>
    <submittedName>
        <fullName evidence="5">Transcription termination factor MTERF8, chloroplastic-like</fullName>
    </submittedName>
</protein>
<dbReference type="AlphaFoldDB" id="A0AB40C993"/>
<dbReference type="FunFam" id="1.25.70.10:FF:000001">
    <property type="entry name" value="Mitochondrial transcription termination factor-like"/>
    <property type="match status" value="1"/>
</dbReference>
<evidence type="ECO:0000256" key="1">
    <source>
        <dbReference type="ARBA" id="ARBA00007692"/>
    </source>
</evidence>
<dbReference type="Gene3D" id="1.25.70.10">
    <property type="entry name" value="Transcription termination factor 3, mitochondrial"/>
    <property type="match status" value="1"/>
</dbReference>
<accession>A0AB40C993</accession>
<keyword evidence="4" id="KW-1185">Reference proteome</keyword>
<keyword evidence="2" id="KW-0806">Transcription termination</keyword>
<keyword evidence="2" id="KW-0804">Transcription</keyword>
<comment type="similarity">
    <text evidence="1">Belongs to the mTERF family.</text>
</comment>
<gene>
    <name evidence="5" type="primary">LOC120273769</name>
</gene>
<dbReference type="Pfam" id="PF02536">
    <property type="entry name" value="mTERF"/>
    <property type="match status" value="1"/>
</dbReference>
<reference evidence="5" key="1">
    <citation type="submission" date="2025-08" db="UniProtKB">
        <authorList>
            <consortium name="RefSeq"/>
        </authorList>
    </citation>
    <scope>IDENTIFICATION</scope>
</reference>
<dbReference type="Proteomes" id="UP001515500">
    <property type="component" value="Chromosome 12"/>
</dbReference>
<dbReference type="PANTHER" id="PTHR13068:SF213">
    <property type="entry name" value="OS07G0423000 PROTEIN"/>
    <property type="match status" value="1"/>
</dbReference>
<dbReference type="GO" id="GO:0006353">
    <property type="term" value="P:DNA-templated transcription termination"/>
    <property type="evidence" value="ECO:0007669"/>
    <property type="project" value="UniProtKB-KW"/>
</dbReference>
<evidence type="ECO:0000313" key="4">
    <source>
        <dbReference type="Proteomes" id="UP001515500"/>
    </source>
</evidence>
<name>A0AB40C993_DIOCR</name>
<evidence type="ECO:0000256" key="3">
    <source>
        <dbReference type="ARBA" id="ARBA00022946"/>
    </source>
</evidence>
<organism evidence="4 5">
    <name type="scientific">Dioscorea cayennensis subsp. rotundata</name>
    <name type="common">White Guinea yam</name>
    <name type="synonym">Dioscorea rotundata</name>
    <dbReference type="NCBI Taxonomy" id="55577"/>
    <lineage>
        <taxon>Eukaryota</taxon>
        <taxon>Viridiplantae</taxon>
        <taxon>Streptophyta</taxon>
        <taxon>Embryophyta</taxon>
        <taxon>Tracheophyta</taxon>
        <taxon>Spermatophyta</taxon>
        <taxon>Magnoliopsida</taxon>
        <taxon>Liliopsida</taxon>
        <taxon>Dioscoreales</taxon>
        <taxon>Dioscoreaceae</taxon>
        <taxon>Dioscorea</taxon>
    </lineage>
</organism>
<dbReference type="InterPro" id="IPR003690">
    <property type="entry name" value="MTERF"/>
</dbReference>
<proteinExistence type="inferred from homology"/>
<dbReference type="GO" id="GO:0003676">
    <property type="term" value="F:nucleic acid binding"/>
    <property type="evidence" value="ECO:0007669"/>
    <property type="project" value="InterPro"/>
</dbReference>
<dbReference type="RefSeq" id="XP_039136405.1">
    <property type="nucleotide sequence ID" value="XM_039280471.1"/>
</dbReference>
<keyword evidence="2" id="KW-0805">Transcription regulation</keyword>
<sequence length="371" mass="41275">MQTLIVQTLKRKATTIIKTSSVSTSIDPSFTIYFLINSCGLSRSAAIAASSKLHLKTTKTPHSVLSLLRSYNFSKSHVSSLVSRRPKLLLSSPSSTLKPKLDFFLSLGISDIPSLISSSPSLLLWSLPNRMLPNLNLLQSLLGSRSAAAAAINKSHSLLTADLRKLLLPKVDTLQQNNVPMPVILKLISMDPRCLLESSTLFSDSITTLKSFGINPQSPIFAHALGVFDKLSERVWQRKLETYRSLGWSKEDVFAAFAKHPYCMSVSDEKITSHVEFLEGKLGWERSYLMANPVVISLSLEKRIVPRCAVLALLVSNKVFKLKNGVRARHLMMGQQRFLDKFVSRFQSDVPEVVDAIQGKVEFTGFREIQN</sequence>
<dbReference type="InterPro" id="IPR038538">
    <property type="entry name" value="MTERF_sf"/>
</dbReference>
<evidence type="ECO:0000313" key="5">
    <source>
        <dbReference type="RefSeq" id="XP_039136405.1"/>
    </source>
</evidence>